<dbReference type="InterPro" id="IPR050519">
    <property type="entry name" value="Glycosyltransf_28_UgtP"/>
</dbReference>
<proteinExistence type="inferred from homology"/>
<keyword evidence="6" id="KW-1185">Reference proteome</keyword>
<evidence type="ECO:0000259" key="4">
    <source>
        <dbReference type="Pfam" id="PF06925"/>
    </source>
</evidence>
<protein>
    <submittedName>
        <fullName evidence="5">Glycosyltransferase</fullName>
    </submittedName>
</protein>
<dbReference type="PANTHER" id="PTHR43025:SF3">
    <property type="entry name" value="MONOGALACTOSYLDIACYLGLYCEROL SYNTHASE 1, CHLOROPLASTIC"/>
    <property type="match status" value="1"/>
</dbReference>
<reference evidence="5 6" key="1">
    <citation type="submission" date="2017-09" db="EMBL/GenBank/DDBJ databases">
        <authorList>
            <person name="Lee N."/>
            <person name="Cho B.-K."/>
        </authorList>
    </citation>
    <scope>NUCLEOTIDE SEQUENCE [LARGE SCALE GENOMIC DNA]</scope>
    <source>
        <strain evidence="5 6">ATCC 12769</strain>
    </source>
</reference>
<dbReference type="PANTHER" id="PTHR43025">
    <property type="entry name" value="MONOGALACTOSYLDIACYLGLYCEROL SYNTHASE"/>
    <property type="match status" value="1"/>
</dbReference>
<evidence type="ECO:0000256" key="1">
    <source>
        <dbReference type="ARBA" id="ARBA00006962"/>
    </source>
</evidence>
<dbReference type="Proteomes" id="UP000326178">
    <property type="component" value="Chromosome"/>
</dbReference>
<keyword evidence="2" id="KW-0328">Glycosyltransferase</keyword>
<name>A0A5J6F4F7_9ACTN</name>
<dbReference type="GO" id="GO:0016758">
    <property type="term" value="F:hexosyltransferase activity"/>
    <property type="evidence" value="ECO:0007669"/>
    <property type="project" value="InterPro"/>
</dbReference>
<dbReference type="KEGG" id="snk:CP967_02135"/>
<dbReference type="Pfam" id="PF06925">
    <property type="entry name" value="MGDG_synth"/>
    <property type="match status" value="1"/>
</dbReference>
<comment type="similarity">
    <text evidence="1">Belongs to the glycosyltransferase 28 family.</text>
</comment>
<sequence length="370" mass="38315">MNAPQGRFLILSAGMGSGHHAVAAELARRLEAGGGRTRTVDVLGLLPPGAGRGLRTFYRTAIHHAPAVYAGVYAAFFRAGEGPRPGSAPLAALAERRLLGLVRQERPDVVVSVFHLAAQVTGRLRARGALTVPSAVAVTDFAVHRQWLHPGNDLYLCLTQDLADGVRRAVRRPAYASGALVAPRFLAPADTAGDWRRRLGGRGRPPVLISTGAWGAGGGVGKTARLVASAGYRPVVLCGRNDRLLREVSRAAPAHVLGWVEDMPGLLAASRALVDNAAGQTALEAMAAGVPVISFRTIPGHGKAGALTMAEQGVSAYAPGPGALVRALDALTRPGPARERRISAAAGLFAGEGVRPLEALLRPAGRLGAG</sequence>
<organism evidence="5 6">
    <name type="scientific">Streptomyces nitrosporeus</name>
    <dbReference type="NCBI Taxonomy" id="28894"/>
    <lineage>
        <taxon>Bacteria</taxon>
        <taxon>Bacillati</taxon>
        <taxon>Actinomycetota</taxon>
        <taxon>Actinomycetes</taxon>
        <taxon>Kitasatosporales</taxon>
        <taxon>Streptomycetaceae</taxon>
        <taxon>Streptomyces</taxon>
    </lineage>
</organism>
<dbReference type="EMBL" id="CP023702">
    <property type="protein sequence ID" value="QEU70913.1"/>
    <property type="molecule type" value="Genomic_DNA"/>
</dbReference>
<feature type="domain" description="Diacylglycerol glucosyltransferase N-terminal" evidence="4">
    <location>
        <begin position="19"/>
        <end position="166"/>
    </location>
</feature>
<evidence type="ECO:0000313" key="5">
    <source>
        <dbReference type="EMBL" id="QEU70913.1"/>
    </source>
</evidence>
<evidence type="ECO:0000256" key="3">
    <source>
        <dbReference type="ARBA" id="ARBA00022679"/>
    </source>
</evidence>
<dbReference type="SUPFAM" id="SSF53756">
    <property type="entry name" value="UDP-Glycosyltransferase/glycogen phosphorylase"/>
    <property type="match status" value="1"/>
</dbReference>
<dbReference type="Pfam" id="PF13692">
    <property type="entry name" value="Glyco_trans_1_4"/>
    <property type="match status" value="1"/>
</dbReference>
<dbReference type="GO" id="GO:0016020">
    <property type="term" value="C:membrane"/>
    <property type="evidence" value="ECO:0007669"/>
    <property type="project" value="GOC"/>
</dbReference>
<accession>A0A5J6F4F7</accession>
<evidence type="ECO:0000313" key="6">
    <source>
        <dbReference type="Proteomes" id="UP000326178"/>
    </source>
</evidence>
<dbReference type="Gene3D" id="3.40.50.2000">
    <property type="entry name" value="Glycogen Phosphorylase B"/>
    <property type="match status" value="1"/>
</dbReference>
<evidence type="ECO:0000256" key="2">
    <source>
        <dbReference type="ARBA" id="ARBA00022676"/>
    </source>
</evidence>
<dbReference type="RefSeq" id="WP_150486274.1">
    <property type="nucleotide sequence ID" value="NZ_BMUV01000024.1"/>
</dbReference>
<keyword evidence="3 5" id="KW-0808">Transferase</keyword>
<dbReference type="AlphaFoldDB" id="A0A5J6F4F7"/>
<gene>
    <name evidence="5" type="ORF">CP967_02135</name>
</gene>
<dbReference type="OrthoDB" id="9810950at2"/>
<dbReference type="InterPro" id="IPR009695">
    <property type="entry name" value="Diacylglyc_glucosyltr_N"/>
</dbReference>
<dbReference type="GO" id="GO:0009247">
    <property type="term" value="P:glycolipid biosynthetic process"/>
    <property type="evidence" value="ECO:0007669"/>
    <property type="project" value="InterPro"/>
</dbReference>